<dbReference type="RefSeq" id="WP_199386110.1">
    <property type="nucleotide sequence ID" value="NZ_JAEMHM010000021.1"/>
</dbReference>
<sequence length="58" mass="6553">MVKFEIFQGKDDQYYFRIKSANGEPIAQSEGYARKEGVRDTVNLIKRSAALAEVTESP</sequence>
<dbReference type="Proteomes" id="UP000636888">
    <property type="component" value="Unassembled WGS sequence"/>
</dbReference>
<comment type="caution">
    <text evidence="2">The sequence shown here is derived from an EMBL/GenBank/DDBJ whole genome shotgun (WGS) entry which is preliminary data.</text>
</comment>
<dbReference type="InterPro" id="IPR010879">
    <property type="entry name" value="DUF1508"/>
</dbReference>
<name>A0A8J7SA10_9BACT</name>
<evidence type="ECO:0000259" key="1">
    <source>
        <dbReference type="Pfam" id="PF07411"/>
    </source>
</evidence>
<dbReference type="Pfam" id="PF07411">
    <property type="entry name" value="DUF1508"/>
    <property type="match status" value="1"/>
</dbReference>
<organism evidence="2 3">
    <name type="scientific">Geomesophilobacter sediminis</name>
    <dbReference type="NCBI Taxonomy" id="2798584"/>
    <lineage>
        <taxon>Bacteria</taxon>
        <taxon>Pseudomonadati</taxon>
        <taxon>Thermodesulfobacteriota</taxon>
        <taxon>Desulfuromonadia</taxon>
        <taxon>Geobacterales</taxon>
        <taxon>Geobacteraceae</taxon>
        <taxon>Geomesophilobacter</taxon>
    </lineage>
</organism>
<evidence type="ECO:0000313" key="2">
    <source>
        <dbReference type="EMBL" id="MBJ6727195.1"/>
    </source>
</evidence>
<dbReference type="InterPro" id="IPR036913">
    <property type="entry name" value="YegP-like_sf"/>
</dbReference>
<accession>A0A8J7SA10</accession>
<keyword evidence="3" id="KW-1185">Reference proteome</keyword>
<feature type="domain" description="DUF1508" evidence="1">
    <location>
        <begin position="10"/>
        <end position="56"/>
    </location>
</feature>
<protein>
    <submittedName>
        <fullName evidence="2">DUF1508 domain-containing protein</fullName>
    </submittedName>
</protein>
<dbReference type="SUPFAM" id="SSF160113">
    <property type="entry name" value="YegP-like"/>
    <property type="match status" value="1"/>
</dbReference>
<gene>
    <name evidence="2" type="ORF">JFN93_20995</name>
</gene>
<dbReference type="AlphaFoldDB" id="A0A8J7SA10"/>
<dbReference type="EMBL" id="JAEMHM010000021">
    <property type="protein sequence ID" value="MBJ6727195.1"/>
    <property type="molecule type" value="Genomic_DNA"/>
</dbReference>
<dbReference type="Gene3D" id="3.30.160.160">
    <property type="entry name" value="YegP-like"/>
    <property type="match status" value="1"/>
</dbReference>
<evidence type="ECO:0000313" key="3">
    <source>
        <dbReference type="Proteomes" id="UP000636888"/>
    </source>
</evidence>
<proteinExistence type="predicted"/>
<reference evidence="2" key="1">
    <citation type="submission" date="2020-12" db="EMBL/GenBank/DDBJ databases">
        <title>Geomonas sp. Red875, isolated from river sediment.</title>
        <authorList>
            <person name="Xu Z."/>
            <person name="Zhang Z."/>
            <person name="Masuda Y."/>
            <person name="Itoh H."/>
            <person name="Senoo K."/>
        </authorList>
    </citation>
    <scope>NUCLEOTIDE SEQUENCE</scope>
    <source>
        <strain evidence="2">Red875</strain>
    </source>
</reference>